<dbReference type="KEGG" id="ipo:Ilyop_2779"/>
<dbReference type="Gene3D" id="3.40.50.720">
    <property type="entry name" value="NAD(P)-binding Rossmann-like Domain"/>
    <property type="match status" value="1"/>
</dbReference>
<reference evidence="12 13" key="1">
    <citation type="journal article" date="2010" name="Stand. Genomic Sci.">
        <title>Complete genome sequence of Ilyobacter polytropus type strain (CuHbu1).</title>
        <authorList>
            <person name="Sikorski J."/>
            <person name="Chertkov O."/>
            <person name="Lapidus A."/>
            <person name="Nolan M."/>
            <person name="Lucas S."/>
            <person name="Del Rio T.G."/>
            <person name="Tice H."/>
            <person name="Cheng J.F."/>
            <person name="Tapia R."/>
            <person name="Han C."/>
            <person name="Goodwin L."/>
            <person name="Pitluck S."/>
            <person name="Liolios K."/>
            <person name="Ivanova N."/>
            <person name="Mavromatis K."/>
            <person name="Mikhailova N."/>
            <person name="Pati A."/>
            <person name="Chen A."/>
            <person name="Palaniappan K."/>
            <person name="Land M."/>
            <person name="Hauser L."/>
            <person name="Chang Y.J."/>
            <person name="Jeffries C.D."/>
            <person name="Brambilla E."/>
            <person name="Yasawong M."/>
            <person name="Rohde M."/>
            <person name="Pukall R."/>
            <person name="Spring S."/>
            <person name="Goker M."/>
            <person name="Woyke T."/>
            <person name="Bristow J."/>
            <person name="Eisen J.A."/>
            <person name="Markowitz V."/>
            <person name="Hugenholtz P."/>
            <person name="Kyrpides N.C."/>
            <person name="Klenk H.P."/>
        </authorList>
    </citation>
    <scope>NUCLEOTIDE SEQUENCE [LARGE SCALE GENOMIC DNA]</scope>
    <source>
        <strain evidence="13">ATCC 51220 / DSM 2926 / LMG 16218 / CuHBu1</strain>
        <plasmid evidence="13">pILYOP01</plasmid>
    </source>
</reference>
<comment type="catalytic activity">
    <reaction evidence="1 10">
        <text>UDP-alpha-D-glucose = UDP-alpha-D-galactose</text>
        <dbReference type="Rhea" id="RHEA:22168"/>
        <dbReference type="ChEBI" id="CHEBI:58885"/>
        <dbReference type="ChEBI" id="CHEBI:66914"/>
        <dbReference type="EC" id="5.1.3.2"/>
    </reaction>
</comment>
<dbReference type="GO" id="GO:0003978">
    <property type="term" value="F:UDP-glucose 4-epimerase activity"/>
    <property type="evidence" value="ECO:0007669"/>
    <property type="project" value="UniProtKB-UniRule"/>
</dbReference>
<evidence type="ECO:0000256" key="9">
    <source>
        <dbReference type="ARBA" id="ARBA00023277"/>
    </source>
</evidence>
<gene>
    <name evidence="12" type="ordered locus">Ilyop_2779</name>
</gene>
<evidence type="ECO:0000259" key="11">
    <source>
        <dbReference type="Pfam" id="PF01370"/>
    </source>
</evidence>
<feature type="domain" description="NAD-dependent epimerase/dehydratase" evidence="11">
    <location>
        <begin position="3"/>
        <end position="252"/>
    </location>
</feature>
<evidence type="ECO:0000256" key="7">
    <source>
        <dbReference type="ARBA" id="ARBA00023027"/>
    </source>
</evidence>
<dbReference type="HOGENOM" id="CLU_007383_1_10_0"/>
<evidence type="ECO:0000256" key="10">
    <source>
        <dbReference type="RuleBase" id="RU366046"/>
    </source>
</evidence>
<evidence type="ECO:0000313" key="13">
    <source>
        <dbReference type="Proteomes" id="UP000006875"/>
    </source>
</evidence>
<evidence type="ECO:0000256" key="6">
    <source>
        <dbReference type="ARBA" id="ARBA00018569"/>
    </source>
</evidence>
<keyword evidence="7 10" id="KW-0520">NAD</keyword>
<comment type="pathway">
    <text evidence="3 10">Carbohydrate metabolism; galactose metabolism.</text>
</comment>
<dbReference type="InterPro" id="IPR036291">
    <property type="entry name" value="NAD(P)-bd_dom_sf"/>
</dbReference>
<evidence type="ECO:0000256" key="2">
    <source>
        <dbReference type="ARBA" id="ARBA00001911"/>
    </source>
</evidence>
<dbReference type="AlphaFoldDB" id="E3HD58"/>
<evidence type="ECO:0000256" key="8">
    <source>
        <dbReference type="ARBA" id="ARBA00023235"/>
    </source>
</evidence>
<accession>E3HD58</accession>
<evidence type="ECO:0000256" key="4">
    <source>
        <dbReference type="ARBA" id="ARBA00007637"/>
    </source>
</evidence>
<evidence type="ECO:0000256" key="1">
    <source>
        <dbReference type="ARBA" id="ARBA00000083"/>
    </source>
</evidence>
<dbReference type="GO" id="GO:0033499">
    <property type="term" value="P:galactose catabolic process via UDP-galactose, Leloir pathway"/>
    <property type="evidence" value="ECO:0007669"/>
    <property type="project" value="TreeGrafter"/>
</dbReference>
<name>E3HD58_ILYPC</name>
<dbReference type="OrthoDB" id="9801785at2"/>
<dbReference type="PANTHER" id="PTHR43725">
    <property type="entry name" value="UDP-GLUCOSE 4-EPIMERASE"/>
    <property type="match status" value="1"/>
</dbReference>
<comment type="cofactor">
    <cofactor evidence="2 10">
        <name>NAD(+)</name>
        <dbReference type="ChEBI" id="CHEBI:57540"/>
    </cofactor>
</comment>
<keyword evidence="9 10" id="KW-0119">Carbohydrate metabolism</keyword>
<dbReference type="CDD" id="cd05247">
    <property type="entry name" value="UDP_G4E_1_SDR_e"/>
    <property type="match status" value="1"/>
</dbReference>
<dbReference type="Pfam" id="PF01370">
    <property type="entry name" value="Epimerase"/>
    <property type="match status" value="1"/>
</dbReference>
<dbReference type="SUPFAM" id="SSF51735">
    <property type="entry name" value="NAD(P)-binding Rossmann-fold domains"/>
    <property type="match status" value="1"/>
</dbReference>
<dbReference type="PANTHER" id="PTHR43725:SF53">
    <property type="entry name" value="UDP-ARABINOSE 4-EPIMERASE 1"/>
    <property type="match status" value="1"/>
</dbReference>
<protein>
    <recommendedName>
        <fullName evidence="6 10">UDP-glucose 4-epimerase</fullName>
        <ecNumber evidence="5 10">5.1.3.2</ecNumber>
    </recommendedName>
</protein>
<dbReference type="Proteomes" id="UP000006875">
    <property type="component" value="Plasmid pILYOP01"/>
</dbReference>
<dbReference type="NCBIfam" id="TIGR01179">
    <property type="entry name" value="galE"/>
    <property type="match status" value="1"/>
</dbReference>
<dbReference type="RefSeq" id="WP_013389186.1">
    <property type="nucleotide sequence ID" value="NC_014633.1"/>
</dbReference>
<dbReference type="EMBL" id="CP002282">
    <property type="protein sequence ID" value="ADO84534.1"/>
    <property type="molecule type" value="Genomic_DNA"/>
</dbReference>
<proteinExistence type="inferred from homology"/>
<evidence type="ECO:0000256" key="3">
    <source>
        <dbReference type="ARBA" id="ARBA00004947"/>
    </source>
</evidence>
<sequence length="323" mass="35843">MRVLVTGGAGYIGSHAVVELLDGGYEVIILDNLETGHIELVDSRAKFYKADLREKESLRNVFKKEKIDVVMNFAAYIKVGESVTEPNKYYENNTGGVLNLLEIMKEFNVKNIVFSSTAAVYGEVSGDDLVSESFDSQPINPYGMSKFMAEEIIKDSASAYNMNYVIFRYFNVAGAHEKYHIGQIGEGMTSLIPVVLEAAKGERDKVEVFGDTYSTKDGTGVRDFIHVTDLARAHVMAINKLKKEESGLFNLGNGNGFSVFEILDAARRVTGKEIPAVISEKRPGDPACVVACSEKANEDLGWEPEYTNIDDIIKTAWNWYKNI</sequence>
<comment type="similarity">
    <text evidence="4 10">Belongs to the NAD(P)-dependent epimerase/dehydratase family.</text>
</comment>
<dbReference type="InterPro" id="IPR005886">
    <property type="entry name" value="UDP_G4E"/>
</dbReference>
<dbReference type="InterPro" id="IPR001509">
    <property type="entry name" value="Epimerase_deHydtase"/>
</dbReference>
<evidence type="ECO:0000313" key="12">
    <source>
        <dbReference type="EMBL" id="ADO84534.1"/>
    </source>
</evidence>
<organism evidence="12 13">
    <name type="scientific">Ilyobacter polytropus (strain ATCC 51220 / DSM 2926 / LMG 16218 / CuHBu1)</name>
    <dbReference type="NCBI Taxonomy" id="572544"/>
    <lineage>
        <taxon>Bacteria</taxon>
        <taxon>Fusobacteriati</taxon>
        <taxon>Fusobacteriota</taxon>
        <taxon>Fusobacteriia</taxon>
        <taxon>Fusobacteriales</taxon>
        <taxon>Fusobacteriaceae</taxon>
        <taxon>Ilyobacter</taxon>
    </lineage>
</organism>
<keyword evidence="8 10" id="KW-0413">Isomerase</keyword>
<evidence type="ECO:0000256" key="5">
    <source>
        <dbReference type="ARBA" id="ARBA00013189"/>
    </source>
</evidence>
<keyword evidence="12" id="KW-0614">Plasmid</keyword>
<dbReference type="UniPathway" id="UPA00214"/>
<dbReference type="EC" id="5.1.3.2" evidence="5 10"/>
<comment type="subunit">
    <text evidence="10">Homodimer.</text>
</comment>
<keyword evidence="13" id="KW-1185">Reference proteome</keyword>
<dbReference type="Gene3D" id="3.90.25.10">
    <property type="entry name" value="UDP-galactose 4-epimerase, domain 1"/>
    <property type="match status" value="1"/>
</dbReference>
<geneLocation type="plasmid" evidence="12 13">
    <name>pILYOP01</name>
</geneLocation>